<dbReference type="EMBL" id="JAFKCU010000008">
    <property type="protein sequence ID" value="MBN7818051.1"/>
    <property type="molecule type" value="Genomic_DNA"/>
</dbReference>
<accession>A0ABS3CNL1</accession>
<dbReference type="Pfam" id="PF00480">
    <property type="entry name" value="ROK"/>
    <property type="match status" value="1"/>
</dbReference>
<proteinExistence type="inferred from homology"/>
<sequence length="277" mass="29804">MESDMMQPHELGIDLGGTKVLLVAGKVQFKAPTGNSFSPIRLKAILKEFILENQLHPTTIGIAVPGLIQENKVIACDVLPEFNAWNPSLDWDDMPYTFGLSNDVKAALYGEFPKINDEFCGGIIMVGTAIGAAFVSNGHEIRGSQGWAGELGYFPIPTVNGVKRLDELSGGQFLADKLGLNPGVMAKRALDGEQIVLQEIHKAGQYLGLAISGIINLLNPTQIAVGGGTLGLRGYWDAMSNMAKENTIPSFWKEGILRKVQAGEQVAAMGAVRRLRS</sequence>
<evidence type="ECO:0000313" key="3">
    <source>
        <dbReference type="Proteomes" id="UP000664480"/>
    </source>
</evidence>
<evidence type="ECO:0000256" key="1">
    <source>
        <dbReference type="ARBA" id="ARBA00006479"/>
    </source>
</evidence>
<dbReference type="RefSeq" id="WP_206588715.1">
    <property type="nucleotide sequence ID" value="NZ_JAFKCU010000008.1"/>
</dbReference>
<dbReference type="PANTHER" id="PTHR18964">
    <property type="entry name" value="ROK (REPRESSOR, ORF, KINASE) FAMILY"/>
    <property type="match status" value="1"/>
</dbReference>
<dbReference type="SUPFAM" id="SSF53067">
    <property type="entry name" value="Actin-like ATPase domain"/>
    <property type="match status" value="1"/>
</dbReference>
<dbReference type="PANTHER" id="PTHR18964:SF149">
    <property type="entry name" value="BIFUNCTIONAL UDP-N-ACETYLGLUCOSAMINE 2-EPIMERASE_N-ACETYLMANNOSAMINE KINASE"/>
    <property type="match status" value="1"/>
</dbReference>
<name>A0ABS3CNL1_9BACT</name>
<dbReference type="InterPro" id="IPR000600">
    <property type="entry name" value="ROK"/>
</dbReference>
<protein>
    <submittedName>
        <fullName evidence="2">ROK family protein</fullName>
    </submittedName>
</protein>
<comment type="similarity">
    <text evidence="1">Belongs to the ROK (NagC/XylR) family.</text>
</comment>
<reference evidence="2 3" key="1">
    <citation type="submission" date="2021-03" db="EMBL/GenBank/DDBJ databases">
        <title>novel species isolated from a fishpond in China.</title>
        <authorList>
            <person name="Lu H."/>
            <person name="Cai Z."/>
        </authorList>
    </citation>
    <scope>NUCLEOTIDE SEQUENCE [LARGE SCALE GENOMIC DNA]</scope>
    <source>
        <strain evidence="2 3">YJ13C</strain>
    </source>
</reference>
<organism evidence="2 3">
    <name type="scientific">Algoriphagus pacificus</name>
    <dbReference type="NCBI Taxonomy" id="2811234"/>
    <lineage>
        <taxon>Bacteria</taxon>
        <taxon>Pseudomonadati</taxon>
        <taxon>Bacteroidota</taxon>
        <taxon>Cytophagia</taxon>
        <taxon>Cytophagales</taxon>
        <taxon>Cyclobacteriaceae</taxon>
        <taxon>Algoriphagus</taxon>
    </lineage>
</organism>
<evidence type="ECO:0000313" key="2">
    <source>
        <dbReference type="EMBL" id="MBN7818051.1"/>
    </source>
</evidence>
<comment type="caution">
    <text evidence="2">The sequence shown here is derived from an EMBL/GenBank/DDBJ whole genome shotgun (WGS) entry which is preliminary data.</text>
</comment>
<dbReference type="Proteomes" id="UP000664480">
    <property type="component" value="Unassembled WGS sequence"/>
</dbReference>
<dbReference type="InterPro" id="IPR043129">
    <property type="entry name" value="ATPase_NBD"/>
</dbReference>
<gene>
    <name evidence="2" type="ORF">J0A69_21610</name>
</gene>
<dbReference type="Gene3D" id="3.30.420.40">
    <property type="match status" value="2"/>
</dbReference>
<keyword evidence="3" id="KW-1185">Reference proteome</keyword>